<protein>
    <submittedName>
        <fullName evidence="2">Uncharacterized protein</fullName>
    </submittedName>
</protein>
<feature type="region of interest" description="Disordered" evidence="1">
    <location>
        <begin position="34"/>
        <end position="55"/>
    </location>
</feature>
<evidence type="ECO:0000256" key="1">
    <source>
        <dbReference type="SAM" id="MobiDB-lite"/>
    </source>
</evidence>
<reference evidence="2 3" key="1">
    <citation type="journal article" date="2024" name="Nat. Commun.">
        <title>Phylogenomics reveals the evolutionary origins of lichenization in chlorophyte algae.</title>
        <authorList>
            <person name="Puginier C."/>
            <person name="Libourel C."/>
            <person name="Otte J."/>
            <person name="Skaloud P."/>
            <person name="Haon M."/>
            <person name="Grisel S."/>
            <person name="Petersen M."/>
            <person name="Berrin J.G."/>
            <person name="Delaux P.M."/>
            <person name="Dal Grande F."/>
            <person name="Keller J."/>
        </authorList>
    </citation>
    <scope>NUCLEOTIDE SEQUENCE [LARGE SCALE GENOMIC DNA]</scope>
    <source>
        <strain evidence="2 3">SAG 2036</strain>
    </source>
</reference>
<feature type="compositionally biased region" description="Basic and acidic residues" evidence="1">
    <location>
        <begin position="34"/>
        <end position="43"/>
    </location>
</feature>
<evidence type="ECO:0000313" key="3">
    <source>
        <dbReference type="Proteomes" id="UP001465755"/>
    </source>
</evidence>
<dbReference type="Proteomes" id="UP001465755">
    <property type="component" value="Unassembled WGS sequence"/>
</dbReference>
<gene>
    <name evidence="2" type="ORF">WJX73_004904</name>
</gene>
<proteinExistence type="predicted"/>
<dbReference type="AlphaFoldDB" id="A0AAW1NNB8"/>
<accession>A0AAW1NNB8</accession>
<comment type="caution">
    <text evidence="2">The sequence shown here is derived from an EMBL/GenBank/DDBJ whole genome shotgun (WGS) entry which is preliminary data.</text>
</comment>
<keyword evidence="3" id="KW-1185">Reference proteome</keyword>
<dbReference type="EMBL" id="JALJOQ010000244">
    <property type="protein sequence ID" value="KAK9787616.1"/>
    <property type="molecule type" value="Genomic_DNA"/>
</dbReference>
<organism evidence="2 3">
    <name type="scientific">Symbiochloris irregularis</name>
    <dbReference type="NCBI Taxonomy" id="706552"/>
    <lineage>
        <taxon>Eukaryota</taxon>
        <taxon>Viridiplantae</taxon>
        <taxon>Chlorophyta</taxon>
        <taxon>core chlorophytes</taxon>
        <taxon>Trebouxiophyceae</taxon>
        <taxon>Trebouxiales</taxon>
        <taxon>Trebouxiaceae</taxon>
        <taxon>Symbiochloris</taxon>
    </lineage>
</organism>
<evidence type="ECO:0000313" key="2">
    <source>
        <dbReference type="EMBL" id="KAK9787616.1"/>
    </source>
</evidence>
<sequence length="184" mass="20412">MLRVAQSLRLGAASHARCPSSFGLLTVEEHQFSPHHTSERALHAEAQPAEQLPHSRTTPKLCKSFKLHIGANLPLPTRGSVFVVPAHREARAVQPQEPVTAAAALMDYFEGMLAVPVVPSFLPITRWVANSKRMRGTLVAQEDRQKARLSWYHPDDTMVPRDWFKGGLLADLKYYRPFGGAAPS</sequence>
<name>A0AAW1NNB8_9CHLO</name>